<evidence type="ECO:0000256" key="2">
    <source>
        <dbReference type="ARBA" id="ARBA00022649"/>
    </source>
</evidence>
<comment type="similarity">
    <text evidence="1 3">Belongs to the RelE toxin family.</text>
</comment>
<dbReference type="Proteomes" id="UP000334340">
    <property type="component" value="Unassembled WGS sequence"/>
</dbReference>
<evidence type="ECO:0000256" key="1">
    <source>
        <dbReference type="ARBA" id="ARBA00006226"/>
    </source>
</evidence>
<reference evidence="4 5" key="1">
    <citation type="submission" date="2019-07" db="EMBL/GenBank/DDBJ databases">
        <authorList>
            <person name="Cremers G."/>
        </authorList>
    </citation>
    <scope>NUCLEOTIDE SEQUENCE [LARGE SCALE GENOMIC DNA]</scope>
</reference>
<gene>
    <name evidence="4" type="ORF">MELA_00415</name>
</gene>
<keyword evidence="2" id="KW-1277">Toxin-antitoxin system</keyword>
<evidence type="ECO:0000313" key="5">
    <source>
        <dbReference type="Proteomes" id="UP000334340"/>
    </source>
</evidence>
<dbReference type="AlphaFoldDB" id="A0A564ZFD2"/>
<dbReference type="EMBL" id="CABIKM010000005">
    <property type="protein sequence ID" value="VUZ84051.1"/>
    <property type="molecule type" value="Genomic_DNA"/>
</dbReference>
<dbReference type="InterPro" id="IPR028344">
    <property type="entry name" value="ParE1/4"/>
</dbReference>
<name>A0A564ZFD2_9BACT</name>
<dbReference type="PANTHER" id="PTHR33755:SF6">
    <property type="entry name" value="PLASMID STABILIZATION SYSTEM PROTEIN"/>
    <property type="match status" value="1"/>
</dbReference>
<sequence>MLRILKNPEAEHDLDEIWWYIAQDNPDNADKLLDEIEKTSRKLAQFTNMGRNRDELHPGLQSFPVGKYLIFYMPIRGGIEIVRVLHGRMDIDAFF</sequence>
<dbReference type="InterPro" id="IPR035093">
    <property type="entry name" value="RelE/ParE_toxin_dom_sf"/>
</dbReference>
<dbReference type="Gene3D" id="3.30.2310.20">
    <property type="entry name" value="RelE-like"/>
    <property type="match status" value="1"/>
</dbReference>
<proteinExistence type="inferred from homology"/>
<dbReference type="Pfam" id="PF05016">
    <property type="entry name" value="ParE_toxin"/>
    <property type="match status" value="1"/>
</dbReference>
<organism evidence="4 5">
    <name type="scientific">Candidatus Methylomirabilis lanthanidiphila</name>
    <dbReference type="NCBI Taxonomy" id="2211376"/>
    <lineage>
        <taxon>Bacteria</taxon>
        <taxon>Candidatus Methylomirabilota</taxon>
        <taxon>Candidatus Methylomirabilia</taxon>
        <taxon>Candidatus Methylomirabilales</taxon>
        <taxon>Candidatus Methylomirabilaceae</taxon>
        <taxon>Candidatus Methylomirabilis</taxon>
    </lineage>
</organism>
<dbReference type="PIRSF" id="PIRSF029218">
    <property type="entry name" value="ParE"/>
    <property type="match status" value="1"/>
</dbReference>
<keyword evidence="5" id="KW-1185">Reference proteome</keyword>
<accession>A0A564ZFD2</accession>
<dbReference type="InterPro" id="IPR007712">
    <property type="entry name" value="RelE/ParE_toxin"/>
</dbReference>
<evidence type="ECO:0000313" key="4">
    <source>
        <dbReference type="EMBL" id="VUZ84051.1"/>
    </source>
</evidence>
<dbReference type="PANTHER" id="PTHR33755">
    <property type="entry name" value="TOXIN PARE1-RELATED"/>
    <property type="match status" value="1"/>
</dbReference>
<protein>
    <recommendedName>
        <fullName evidence="3">Toxin</fullName>
    </recommendedName>
</protein>
<dbReference type="InterPro" id="IPR051803">
    <property type="entry name" value="TA_system_RelE-like_toxin"/>
</dbReference>
<evidence type="ECO:0000256" key="3">
    <source>
        <dbReference type="PIRNR" id="PIRNR029218"/>
    </source>
</evidence>